<dbReference type="SMART" id="SM00382">
    <property type="entry name" value="AAA"/>
    <property type="match status" value="1"/>
</dbReference>
<dbReference type="InterPro" id="IPR003593">
    <property type="entry name" value="AAA+_ATPase"/>
</dbReference>
<reference evidence="5 6" key="1">
    <citation type="journal article" date="2019" name="PLoS Biol.">
        <title>Sex chromosomes control vertical transmission of feminizing Wolbachia symbionts in an isopod.</title>
        <authorList>
            <person name="Becking T."/>
            <person name="Chebbi M.A."/>
            <person name="Giraud I."/>
            <person name="Moumen B."/>
            <person name="Laverre T."/>
            <person name="Caubet Y."/>
            <person name="Peccoud J."/>
            <person name="Gilbert C."/>
            <person name="Cordaux R."/>
        </authorList>
    </citation>
    <scope>NUCLEOTIDE SEQUENCE [LARGE SCALE GENOMIC DNA]</scope>
    <source>
        <strain evidence="5">ANa2</strain>
        <tissue evidence="5">Whole body excluding digestive tract and cuticle</tissue>
    </source>
</reference>
<organism evidence="5 6">
    <name type="scientific">Armadillidium nasatum</name>
    <dbReference type="NCBI Taxonomy" id="96803"/>
    <lineage>
        <taxon>Eukaryota</taxon>
        <taxon>Metazoa</taxon>
        <taxon>Ecdysozoa</taxon>
        <taxon>Arthropoda</taxon>
        <taxon>Crustacea</taxon>
        <taxon>Multicrustacea</taxon>
        <taxon>Malacostraca</taxon>
        <taxon>Eumalacostraca</taxon>
        <taxon>Peracarida</taxon>
        <taxon>Isopoda</taxon>
        <taxon>Oniscidea</taxon>
        <taxon>Crinocheta</taxon>
        <taxon>Armadillidiidae</taxon>
        <taxon>Armadillidium</taxon>
    </lineage>
</organism>
<dbReference type="Gene3D" id="3.40.50.300">
    <property type="entry name" value="P-loop containing nucleotide triphosphate hydrolases"/>
    <property type="match status" value="2"/>
</dbReference>
<feature type="domain" description="AAA+ ATPase" evidence="4">
    <location>
        <begin position="114"/>
        <end position="210"/>
    </location>
</feature>
<dbReference type="PANTHER" id="PTHR23077">
    <property type="entry name" value="AAA-FAMILY ATPASE"/>
    <property type="match status" value="1"/>
</dbReference>
<evidence type="ECO:0000259" key="4">
    <source>
        <dbReference type="SMART" id="SM00382"/>
    </source>
</evidence>
<dbReference type="GO" id="GO:0005634">
    <property type="term" value="C:nucleus"/>
    <property type="evidence" value="ECO:0007669"/>
    <property type="project" value="TreeGrafter"/>
</dbReference>
<dbReference type="Proteomes" id="UP000326759">
    <property type="component" value="Unassembled WGS sequence"/>
</dbReference>
<protein>
    <submittedName>
        <fullName evidence="5">Nuclear valosin-containing protein-like</fullName>
    </submittedName>
</protein>
<dbReference type="Pfam" id="PF17862">
    <property type="entry name" value="AAA_lid_3"/>
    <property type="match status" value="1"/>
</dbReference>
<dbReference type="GO" id="GO:0003723">
    <property type="term" value="F:RNA binding"/>
    <property type="evidence" value="ECO:0007669"/>
    <property type="project" value="TreeGrafter"/>
</dbReference>
<dbReference type="InterPro" id="IPR041569">
    <property type="entry name" value="AAA_lid_3"/>
</dbReference>
<dbReference type="OrthoDB" id="27435at2759"/>
<sequence>MLYSCNKVIFFLGYAYRGSVSNLSKNINDYSSGKEFVNQYFRQVHQPKLQVLIDDFYTAFSRVTPTLKREGFPRPSDTKLDDIGGLEEIKEEIIDEILNPIKYKEDYDSFKIKSPVGVLMYGPPGCGKTLLAQAVANEAGVNLCPVRGPELLNMSGSRLTIVNTLLSEMDGFGEKKDIYILAATNYPEVIDPAILRAGRIDLFLYIGLPDTKSIEAIMKAFIKKSGIQIGSDVDLKGIAEQCKNFNGADCTRLVQLACKAAVKEARLNKSSDKNVYNRHFIIAKEKHKPSLSSKDRKRYLEMKIRMEGKWGEESSSS</sequence>
<dbReference type="Gene3D" id="1.10.8.60">
    <property type="match status" value="1"/>
</dbReference>
<keyword evidence="1 3" id="KW-0547">Nucleotide-binding</keyword>
<evidence type="ECO:0000313" key="6">
    <source>
        <dbReference type="Proteomes" id="UP000326759"/>
    </source>
</evidence>
<evidence type="ECO:0000256" key="2">
    <source>
        <dbReference type="ARBA" id="ARBA00022840"/>
    </source>
</evidence>
<gene>
    <name evidence="5" type="primary">Nvl</name>
    <name evidence="5" type="ORF">Anas_04755</name>
</gene>
<dbReference type="InterPro" id="IPR003959">
    <property type="entry name" value="ATPase_AAA_core"/>
</dbReference>
<dbReference type="InterPro" id="IPR050168">
    <property type="entry name" value="AAA_ATPase_domain"/>
</dbReference>
<dbReference type="InterPro" id="IPR003960">
    <property type="entry name" value="ATPase_AAA_CS"/>
</dbReference>
<proteinExistence type="inferred from homology"/>
<evidence type="ECO:0000256" key="1">
    <source>
        <dbReference type="ARBA" id="ARBA00022741"/>
    </source>
</evidence>
<dbReference type="GO" id="GO:0005524">
    <property type="term" value="F:ATP binding"/>
    <property type="evidence" value="ECO:0007669"/>
    <property type="project" value="UniProtKB-KW"/>
</dbReference>
<dbReference type="EMBL" id="SEYY01018569">
    <property type="protein sequence ID" value="KAB7499215.1"/>
    <property type="molecule type" value="Genomic_DNA"/>
</dbReference>
<keyword evidence="6" id="KW-1185">Reference proteome</keyword>
<evidence type="ECO:0000313" key="5">
    <source>
        <dbReference type="EMBL" id="KAB7499215.1"/>
    </source>
</evidence>
<dbReference type="GO" id="GO:0016887">
    <property type="term" value="F:ATP hydrolysis activity"/>
    <property type="evidence" value="ECO:0007669"/>
    <property type="project" value="InterPro"/>
</dbReference>
<dbReference type="GO" id="GO:0042254">
    <property type="term" value="P:ribosome biogenesis"/>
    <property type="evidence" value="ECO:0007669"/>
    <property type="project" value="TreeGrafter"/>
</dbReference>
<comment type="caution">
    <text evidence="5">The sequence shown here is derived from an EMBL/GenBank/DDBJ whole genome shotgun (WGS) entry which is preliminary data.</text>
</comment>
<accession>A0A5N5SZ53</accession>
<evidence type="ECO:0000256" key="3">
    <source>
        <dbReference type="RuleBase" id="RU003651"/>
    </source>
</evidence>
<name>A0A5N5SZ53_9CRUS</name>
<dbReference type="AlphaFoldDB" id="A0A5N5SZ53"/>
<dbReference type="GO" id="GO:1990275">
    <property type="term" value="F:preribosome binding"/>
    <property type="evidence" value="ECO:0007669"/>
    <property type="project" value="TreeGrafter"/>
</dbReference>
<comment type="similarity">
    <text evidence="3">Belongs to the AAA ATPase family.</text>
</comment>
<dbReference type="PROSITE" id="PS00674">
    <property type="entry name" value="AAA"/>
    <property type="match status" value="1"/>
</dbReference>
<dbReference type="Pfam" id="PF00004">
    <property type="entry name" value="AAA"/>
    <property type="match status" value="2"/>
</dbReference>
<dbReference type="PANTHER" id="PTHR23077:SF171">
    <property type="entry name" value="NUCLEAR VALOSIN-CONTAINING PROTEIN-LIKE"/>
    <property type="match status" value="1"/>
</dbReference>
<dbReference type="InterPro" id="IPR027417">
    <property type="entry name" value="P-loop_NTPase"/>
</dbReference>
<dbReference type="SUPFAM" id="SSF52540">
    <property type="entry name" value="P-loop containing nucleoside triphosphate hydrolases"/>
    <property type="match status" value="1"/>
</dbReference>
<keyword evidence="2 3" id="KW-0067">ATP-binding</keyword>